<feature type="compositionally biased region" description="Low complexity" evidence="1">
    <location>
        <begin position="87"/>
        <end position="97"/>
    </location>
</feature>
<dbReference type="OMA" id="WYSATVW"/>
<gene>
    <name evidence="2" type="ORF">X777_08264</name>
</gene>
<dbReference type="OrthoDB" id="7739595at2759"/>
<evidence type="ECO:0000313" key="3">
    <source>
        <dbReference type="Proteomes" id="UP000053097"/>
    </source>
</evidence>
<name>A0A026WYD9_OOCBI</name>
<evidence type="ECO:0000313" key="2">
    <source>
        <dbReference type="EMBL" id="EZA61052.1"/>
    </source>
</evidence>
<proteinExistence type="predicted"/>
<evidence type="ECO:0000256" key="1">
    <source>
        <dbReference type="SAM" id="MobiDB-lite"/>
    </source>
</evidence>
<organism evidence="2 3">
    <name type="scientific">Ooceraea biroi</name>
    <name type="common">Clonal raider ant</name>
    <name type="synonym">Cerapachys biroi</name>
    <dbReference type="NCBI Taxonomy" id="2015173"/>
    <lineage>
        <taxon>Eukaryota</taxon>
        <taxon>Metazoa</taxon>
        <taxon>Ecdysozoa</taxon>
        <taxon>Arthropoda</taxon>
        <taxon>Hexapoda</taxon>
        <taxon>Insecta</taxon>
        <taxon>Pterygota</taxon>
        <taxon>Neoptera</taxon>
        <taxon>Endopterygota</taxon>
        <taxon>Hymenoptera</taxon>
        <taxon>Apocrita</taxon>
        <taxon>Aculeata</taxon>
        <taxon>Formicoidea</taxon>
        <taxon>Formicidae</taxon>
        <taxon>Dorylinae</taxon>
        <taxon>Ooceraea</taxon>
    </lineage>
</organism>
<accession>A0A026WYD9</accession>
<protein>
    <submittedName>
        <fullName evidence="2">Uncharacterized protein</fullName>
    </submittedName>
</protein>
<reference evidence="2 3" key="1">
    <citation type="journal article" date="2014" name="Curr. Biol.">
        <title>The genome of the clonal raider ant Cerapachys biroi.</title>
        <authorList>
            <person name="Oxley P.R."/>
            <person name="Ji L."/>
            <person name="Fetter-Pruneda I."/>
            <person name="McKenzie S.K."/>
            <person name="Li C."/>
            <person name="Hu H."/>
            <person name="Zhang G."/>
            <person name="Kronauer D.J."/>
        </authorList>
    </citation>
    <scope>NUCLEOTIDE SEQUENCE [LARGE SCALE GENOMIC DNA]</scope>
</reference>
<keyword evidence="3" id="KW-1185">Reference proteome</keyword>
<dbReference type="Proteomes" id="UP000053097">
    <property type="component" value="Unassembled WGS sequence"/>
</dbReference>
<feature type="region of interest" description="Disordered" evidence="1">
    <location>
        <begin position="49"/>
        <end position="111"/>
    </location>
</feature>
<feature type="compositionally biased region" description="Acidic residues" evidence="1">
    <location>
        <begin position="226"/>
        <end position="239"/>
    </location>
</feature>
<feature type="compositionally biased region" description="Basic and acidic residues" evidence="1">
    <location>
        <begin position="155"/>
        <end position="167"/>
    </location>
</feature>
<dbReference type="AlphaFoldDB" id="A0A026WYD9"/>
<dbReference type="EMBL" id="KK107063">
    <property type="protein sequence ID" value="EZA61052.1"/>
    <property type="molecule type" value="Genomic_DNA"/>
</dbReference>
<feature type="compositionally biased region" description="Basic and acidic residues" evidence="1">
    <location>
        <begin position="49"/>
        <end position="62"/>
    </location>
</feature>
<feature type="region of interest" description="Disordered" evidence="1">
    <location>
        <begin position="221"/>
        <end position="245"/>
    </location>
</feature>
<sequence>MLAFAVRGVILLGVLSWYSATVWRMIDGYFKDQFRAYLQDEYRRHPRMQADVEKARDVDKGSISDALPAEPSSSHLVEETYGPDAATTGTTTKTTTTPAKPEEEVTGGTSKNAVAAAAVRADKNAFPENAALESRKPPSSSTHGEGRRPSTINQDADREQEAIEGRSEVVLTSSASSPRRRREGGFPGGGRKGIPSGMSRQPSRKRRVNTIVLTDADFAGARTSDDDFSEFEEEEEDGEGQGVFKEGILVSELPFKPKADIGDLARVTAEEFCPLTPEDEASCGETTTWP</sequence>
<feature type="region of interest" description="Disordered" evidence="1">
    <location>
        <begin position="124"/>
        <end position="206"/>
    </location>
</feature>